<dbReference type="AlphaFoldDB" id="A0A810Q1F8"/>
<keyword evidence="4 6" id="KW-1133">Transmembrane helix</keyword>
<feature type="transmembrane region" description="Helical" evidence="6">
    <location>
        <begin position="165"/>
        <end position="183"/>
    </location>
</feature>
<name>A0A810Q1F8_9FIRM</name>
<keyword evidence="5 6" id="KW-0472">Membrane</keyword>
<protein>
    <recommendedName>
        <fullName evidence="9">YhhN-like protein</fullName>
    </recommendedName>
</protein>
<evidence type="ECO:0000313" key="7">
    <source>
        <dbReference type="EMBL" id="BCK82169.1"/>
    </source>
</evidence>
<reference evidence="7" key="1">
    <citation type="submission" date="2020-09" db="EMBL/GenBank/DDBJ databases">
        <title>New species isolated from human feces.</title>
        <authorList>
            <person name="Kitahara M."/>
            <person name="Shigeno Y."/>
            <person name="Shime M."/>
            <person name="Matsumoto Y."/>
            <person name="Nakamura S."/>
            <person name="Motooka D."/>
            <person name="Fukuoka S."/>
            <person name="Nishikawa H."/>
            <person name="Benno Y."/>
        </authorList>
    </citation>
    <scope>NUCLEOTIDE SEQUENCE</scope>
    <source>
        <strain evidence="7">MM50</strain>
    </source>
</reference>
<evidence type="ECO:0000313" key="8">
    <source>
        <dbReference type="Proteomes" id="UP000681035"/>
    </source>
</evidence>
<evidence type="ECO:0000256" key="6">
    <source>
        <dbReference type="SAM" id="Phobius"/>
    </source>
</evidence>
<evidence type="ECO:0000256" key="2">
    <source>
        <dbReference type="ARBA" id="ARBA00007375"/>
    </source>
</evidence>
<dbReference type="GO" id="GO:0016020">
    <property type="term" value="C:membrane"/>
    <property type="evidence" value="ECO:0007669"/>
    <property type="project" value="UniProtKB-SubCell"/>
</dbReference>
<feature type="transmembrane region" description="Helical" evidence="6">
    <location>
        <begin position="141"/>
        <end position="158"/>
    </location>
</feature>
<organism evidence="7 8">
    <name type="scientific">Vescimonas coprocola</name>
    <dbReference type="NCBI Taxonomy" id="2714355"/>
    <lineage>
        <taxon>Bacteria</taxon>
        <taxon>Bacillati</taxon>
        <taxon>Bacillota</taxon>
        <taxon>Clostridia</taxon>
        <taxon>Eubacteriales</taxon>
        <taxon>Oscillospiraceae</taxon>
        <taxon>Vescimonas</taxon>
    </lineage>
</organism>
<gene>
    <name evidence="7" type="ORF">MM50RIKEN_19320</name>
</gene>
<accession>A0A810Q1F8</accession>
<comment type="similarity">
    <text evidence="2">Belongs to the TMEM86 family.</text>
</comment>
<feature type="transmembrane region" description="Helical" evidence="6">
    <location>
        <begin position="43"/>
        <end position="60"/>
    </location>
</feature>
<dbReference type="Pfam" id="PF07947">
    <property type="entry name" value="YhhN"/>
    <property type="match status" value="1"/>
</dbReference>
<feature type="transmembrane region" description="Helical" evidence="6">
    <location>
        <begin position="88"/>
        <end position="104"/>
    </location>
</feature>
<evidence type="ECO:0008006" key="9">
    <source>
        <dbReference type="Google" id="ProtNLM"/>
    </source>
</evidence>
<dbReference type="RefSeq" id="WP_213540754.1">
    <property type="nucleotide sequence ID" value="NZ_AP023418.1"/>
</dbReference>
<comment type="subcellular location">
    <subcellularLocation>
        <location evidence="1">Membrane</location>
        <topology evidence="1">Multi-pass membrane protein</topology>
    </subcellularLocation>
</comment>
<feature type="transmembrane region" description="Helical" evidence="6">
    <location>
        <begin position="20"/>
        <end position="37"/>
    </location>
</feature>
<dbReference type="EMBL" id="AP023418">
    <property type="protein sequence ID" value="BCK82169.1"/>
    <property type="molecule type" value="Genomic_DNA"/>
</dbReference>
<evidence type="ECO:0000256" key="5">
    <source>
        <dbReference type="ARBA" id="ARBA00023136"/>
    </source>
</evidence>
<keyword evidence="8" id="KW-1185">Reference proteome</keyword>
<evidence type="ECO:0000256" key="4">
    <source>
        <dbReference type="ARBA" id="ARBA00022989"/>
    </source>
</evidence>
<sequence length="224" mass="24319">MKRIGKNETTEMAPVKKCFVALETALYLLFLALDAFSTGGGDGVKYLTIVVCLLAAVWSAQHGGSHLMAWAMAFTLAADTFLLLLDRWYGAGIALFCVVQGLYLTRIRRACGHTLWVLRAGLAAAAWPLLSALGMGTVLNLLAALYFVNFLVNAFQSLTLRSERLFAAGLWLFLLCDVCVGLRNQPSLLPGLAGAAQAGMWLFYLPGQVLLVLSGFPKRRENTT</sequence>
<dbReference type="Proteomes" id="UP000681035">
    <property type="component" value="Chromosome"/>
</dbReference>
<keyword evidence="3 6" id="KW-0812">Transmembrane</keyword>
<evidence type="ECO:0000256" key="3">
    <source>
        <dbReference type="ARBA" id="ARBA00022692"/>
    </source>
</evidence>
<evidence type="ECO:0000256" key="1">
    <source>
        <dbReference type="ARBA" id="ARBA00004141"/>
    </source>
</evidence>
<proteinExistence type="inferred from homology"/>
<dbReference type="KEGG" id="vcop:MM50RIKEN_19320"/>
<feature type="transmembrane region" description="Helical" evidence="6">
    <location>
        <begin position="195"/>
        <end position="216"/>
    </location>
</feature>
<dbReference type="InterPro" id="IPR012506">
    <property type="entry name" value="TMEM86B-like"/>
</dbReference>